<dbReference type="RefSeq" id="WP_194109953.1">
    <property type="nucleotide sequence ID" value="NZ_JADFFL010000001.1"/>
</dbReference>
<feature type="modified residue" description="4-aspartylphosphate" evidence="2">
    <location>
        <position position="54"/>
    </location>
</feature>
<dbReference type="Proteomes" id="UP000622475">
    <property type="component" value="Unassembled WGS sequence"/>
</dbReference>
<evidence type="ECO:0000313" key="5">
    <source>
        <dbReference type="Proteomes" id="UP000622475"/>
    </source>
</evidence>
<keyword evidence="5" id="KW-1185">Reference proteome</keyword>
<feature type="domain" description="Response regulatory" evidence="3">
    <location>
        <begin position="5"/>
        <end position="119"/>
    </location>
</feature>
<dbReference type="InterPro" id="IPR011006">
    <property type="entry name" value="CheY-like_superfamily"/>
</dbReference>
<reference evidence="4" key="1">
    <citation type="submission" date="2020-10" db="EMBL/GenBank/DDBJ databases">
        <title>Mucilaginibacter mali sp. nov., isolated from rhizosphere soil of apple orchard.</title>
        <authorList>
            <person name="Lee J.-S."/>
            <person name="Kim H.S."/>
            <person name="Kim J.-S."/>
        </authorList>
    </citation>
    <scope>NUCLEOTIDE SEQUENCE</scope>
    <source>
        <strain evidence="4">KCTC 22746</strain>
    </source>
</reference>
<dbReference type="Gene3D" id="3.40.50.2300">
    <property type="match status" value="1"/>
</dbReference>
<evidence type="ECO:0000259" key="3">
    <source>
        <dbReference type="PROSITE" id="PS50110"/>
    </source>
</evidence>
<proteinExistence type="predicted"/>
<dbReference type="SUPFAM" id="SSF52172">
    <property type="entry name" value="CheY-like"/>
    <property type="match status" value="1"/>
</dbReference>
<comment type="caution">
    <text evidence="4">The sequence shown here is derived from an EMBL/GenBank/DDBJ whole genome shotgun (WGS) entry which is preliminary data.</text>
</comment>
<evidence type="ECO:0000256" key="1">
    <source>
        <dbReference type="ARBA" id="ARBA00022553"/>
    </source>
</evidence>
<organism evidence="4 5">
    <name type="scientific">Mucilaginibacter myungsuensis</name>
    <dbReference type="NCBI Taxonomy" id="649104"/>
    <lineage>
        <taxon>Bacteria</taxon>
        <taxon>Pseudomonadati</taxon>
        <taxon>Bacteroidota</taxon>
        <taxon>Sphingobacteriia</taxon>
        <taxon>Sphingobacteriales</taxon>
        <taxon>Sphingobacteriaceae</taxon>
        <taxon>Mucilaginibacter</taxon>
    </lineage>
</organism>
<dbReference type="PROSITE" id="PS50110">
    <property type="entry name" value="RESPONSE_REGULATORY"/>
    <property type="match status" value="1"/>
</dbReference>
<accession>A0A929KSK9</accession>
<gene>
    <name evidence="4" type="ORF">IRJ16_02605</name>
</gene>
<protein>
    <submittedName>
        <fullName evidence="4">Response regulator</fullName>
    </submittedName>
</protein>
<dbReference type="Pfam" id="PF00072">
    <property type="entry name" value="Response_reg"/>
    <property type="match status" value="1"/>
</dbReference>
<dbReference type="InterPro" id="IPR001789">
    <property type="entry name" value="Sig_transdc_resp-reg_receiver"/>
</dbReference>
<dbReference type="PANTHER" id="PTHR44591">
    <property type="entry name" value="STRESS RESPONSE REGULATOR PROTEIN 1"/>
    <property type="match status" value="1"/>
</dbReference>
<evidence type="ECO:0000313" key="4">
    <source>
        <dbReference type="EMBL" id="MBE9660761.1"/>
    </source>
</evidence>
<keyword evidence="1 2" id="KW-0597">Phosphoprotein</keyword>
<dbReference type="InterPro" id="IPR050595">
    <property type="entry name" value="Bact_response_regulator"/>
</dbReference>
<dbReference type="PANTHER" id="PTHR44591:SF3">
    <property type="entry name" value="RESPONSE REGULATORY DOMAIN-CONTAINING PROTEIN"/>
    <property type="match status" value="1"/>
</dbReference>
<dbReference type="EMBL" id="JADFFL010000001">
    <property type="protein sequence ID" value="MBE9660761.1"/>
    <property type="molecule type" value="Genomic_DNA"/>
</dbReference>
<dbReference type="AlphaFoldDB" id="A0A929KSK9"/>
<dbReference type="SMART" id="SM00448">
    <property type="entry name" value="REC"/>
    <property type="match status" value="1"/>
</dbReference>
<name>A0A929KSK9_9SPHI</name>
<dbReference type="GO" id="GO:0000160">
    <property type="term" value="P:phosphorelay signal transduction system"/>
    <property type="evidence" value="ECO:0007669"/>
    <property type="project" value="InterPro"/>
</dbReference>
<sequence length="120" mass="13420">MNTKHLLVIEDDQDIKDILETILTMEGHTVTTISETPNIIQTVLETKPDLIITDYILQGINGGEYCSQIKQHPETAHIPVIILSAYDKVLGSLGHYKADLIIHKPFDNDNLCQNVAELLT</sequence>
<evidence type="ECO:0000256" key="2">
    <source>
        <dbReference type="PROSITE-ProRule" id="PRU00169"/>
    </source>
</evidence>